<evidence type="ECO:0000313" key="2">
    <source>
        <dbReference type="Proteomes" id="UP000385207"/>
    </source>
</evidence>
<dbReference type="EMBL" id="CABVII010000029">
    <property type="protein sequence ID" value="VVP43771.1"/>
    <property type="molecule type" value="Genomic_DNA"/>
</dbReference>
<organism evidence="1 2">
    <name type="scientific">Pseudomonas fluorescens</name>
    <dbReference type="NCBI Taxonomy" id="294"/>
    <lineage>
        <taxon>Bacteria</taxon>
        <taxon>Pseudomonadati</taxon>
        <taxon>Pseudomonadota</taxon>
        <taxon>Gammaproteobacteria</taxon>
        <taxon>Pseudomonadales</taxon>
        <taxon>Pseudomonadaceae</taxon>
        <taxon>Pseudomonas</taxon>
    </lineage>
</organism>
<sequence>MRMTKNKVRVLEALAYIDTWNNVFPPHTAASVQRTLKEDLEYGDFDLANLTRTLKALVVQGLAKCTVESVDVSGDTFGCIDRRYEREMTQYWPADLDLAAMEVKYRGTPEEQELNWHNAFQRMGGLPILTMEEFRAYNARKAAALG</sequence>
<dbReference type="Proteomes" id="UP000385207">
    <property type="component" value="Unassembled WGS sequence"/>
</dbReference>
<protein>
    <submittedName>
        <fullName evidence="1">Uncharacterized protein</fullName>
    </submittedName>
</protein>
<dbReference type="RefSeq" id="WP_150785018.1">
    <property type="nucleotide sequence ID" value="NZ_CABVII010000029.1"/>
</dbReference>
<name>A0A5E7P350_PSEFL</name>
<dbReference type="AlphaFoldDB" id="A0A5E7P350"/>
<gene>
    <name evidence="1" type="ORF">PS862_05025</name>
</gene>
<reference evidence="1 2" key="1">
    <citation type="submission" date="2019-09" db="EMBL/GenBank/DDBJ databases">
        <authorList>
            <person name="Chandra G."/>
            <person name="Truman W A."/>
        </authorList>
    </citation>
    <scope>NUCLEOTIDE SEQUENCE [LARGE SCALE GENOMIC DNA]</scope>
    <source>
        <strain evidence="1">PS862</strain>
    </source>
</reference>
<proteinExistence type="predicted"/>
<accession>A0A5E7P350</accession>
<evidence type="ECO:0000313" key="1">
    <source>
        <dbReference type="EMBL" id="VVP43771.1"/>
    </source>
</evidence>